<dbReference type="AlphaFoldDB" id="A0A1L9QA95"/>
<dbReference type="Proteomes" id="UP000183940">
    <property type="component" value="Unassembled WGS sequence"/>
</dbReference>
<accession>A0A1L9QA95</accession>
<dbReference type="STRING" id="1925591.BI308_25980"/>
<organism evidence="1 2">
    <name type="scientific">Roseofilum reptotaenium AO1-A</name>
    <dbReference type="NCBI Taxonomy" id="1925591"/>
    <lineage>
        <taxon>Bacteria</taxon>
        <taxon>Bacillati</taxon>
        <taxon>Cyanobacteriota</taxon>
        <taxon>Cyanophyceae</taxon>
        <taxon>Desertifilales</taxon>
        <taxon>Desertifilaceae</taxon>
        <taxon>Roseofilum</taxon>
    </lineage>
</organism>
<evidence type="ECO:0000313" key="2">
    <source>
        <dbReference type="Proteomes" id="UP000183940"/>
    </source>
</evidence>
<comment type="caution">
    <text evidence="1">The sequence shown here is derived from an EMBL/GenBank/DDBJ whole genome shotgun (WGS) entry which is preliminary data.</text>
</comment>
<evidence type="ECO:0000313" key="1">
    <source>
        <dbReference type="EMBL" id="OJJ10687.1"/>
    </source>
</evidence>
<keyword evidence="2" id="KW-1185">Reference proteome</keyword>
<gene>
    <name evidence="1" type="ORF">BI308_25980</name>
</gene>
<protein>
    <submittedName>
        <fullName evidence="1">Uncharacterized protein</fullName>
    </submittedName>
</protein>
<sequence length="98" mass="11415">MQQNPYLQLQEQRKIRGCFMPVIIFPDDGIDEEVARQSALQSVVKSEVDKMFHDFSRTGKMDFISIMDNLSYLGDEYADAVLEELTDHYSLYQHGYVD</sequence>
<dbReference type="EMBL" id="MLAW01000126">
    <property type="protein sequence ID" value="OJJ10687.1"/>
    <property type="molecule type" value="Genomic_DNA"/>
</dbReference>
<reference evidence="1" key="1">
    <citation type="submission" date="2016-10" db="EMBL/GenBank/DDBJ databases">
        <title>CRISPR-Cas defence system in Roseofilum reptotaenium: evidence of a bacteriophage-cyanobacterium arms race in the coral black band disease.</title>
        <authorList>
            <person name="Buerger P."/>
            <person name="Wood-Charlson E.M."/>
            <person name="Weynberg K.D."/>
            <person name="Willis B."/>
            <person name="Van Oppen M.J."/>
        </authorList>
    </citation>
    <scope>NUCLEOTIDE SEQUENCE [LARGE SCALE GENOMIC DNA]</scope>
    <source>
        <strain evidence="1">AO1-A</strain>
    </source>
</reference>
<name>A0A1L9QA95_9CYAN</name>
<proteinExistence type="predicted"/>